<keyword evidence="7" id="KW-1133">Transmembrane helix</keyword>
<evidence type="ECO:0000256" key="8">
    <source>
        <dbReference type="ARBA" id="ARBA00023136"/>
    </source>
</evidence>
<proteinExistence type="inferred from homology"/>
<keyword evidence="6 11" id="KW-0256">Endoplasmic reticulum</keyword>
<dbReference type="InterPro" id="IPR007292">
    <property type="entry name" value="Nuclear_fusion_Kar5"/>
</dbReference>
<evidence type="ECO:0000313" key="12">
    <source>
        <dbReference type="EMBL" id="TFK89906.1"/>
    </source>
</evidence>
<evidence type="ECO:0000256" key="3">
    <source>
        <dbReference type="ARBA" id="ARBA00022459"/>
    </source>
</evidence>
<evidence type="ECO:0000256" key="11">
    <source>
        <dbReference type="RuleBase" id="RU368082"/>
    </source>
</evidence>
<dbReference type="GO" id="GO:0000742">
    <property type="term" value="P:karyogamy involved in conjugation with cellular fusion"/>
    <property type="evidence" value="ECO:0007669"/>
    <property type="project" value="UniProtKB-UniRule"/>
</dbReference>
<dbReference type="Proteomes" id="UP000308197">
    <property type="component" value="Unassembled WGS sequence"/>
</dbReference>
<dbReference type="GO" id="GO:0005789">
    <property type="term" value="C:endoplasmic reticulum membrane"/>
    <property type="evidence" value="ECO:0007669"/>
    <property type="project" value="UniProtKB-SubCell"/>
</dbReference>
<dbReference type="GO" id="GO:0031965">
    <property type="term" value="C:nuclear membrane"/>
    <property type="evidence" value="ECO:0007669"/>
    <property type="project" value="UniProtKB-SubCell"/>
</dbReference>
<organism evidence="12 13">
    <name type="scientific">Polyporus arcularius HHB13444</name>
    <dbReference type="NCBI Taxonomy" id="1314778"/>
    <lineage>
        <taxon>Eukaryota</taxon>
        <taxon>Fungi</taxon>
        <taxon>Dikarya</taxon>
        <taxon>Basidiomycota</taxon>
        <taxon>Agaricomycotina</taxon>
        <taxon>Agaricomycetes</taxon>
        <taxon>Polyporales</taxon>
        <taxon>Polyporaceae</taxon>
        <taxon>Polyporus</taxon>
    </lineage>
</organism>
<protein>
    <submittedName>
        <fullName evidence="12">Uncharacterized protein</fullName>
    </submittedName>
</protein>
<comment type="function">
    <text evidence="1 11">Required for nuclear membrane fusion during karyogamy.</text>
</comment>
<evidence type="ECO:0000256" key="1">
    <source>
        <dbReference type="ARBA" id="ARBA00003389"/>
    </source>
</evidence>
<evidence type="ECO:0000256" key="10">
    <source>
        <dbReference type="ARBA" id="ARBA00023242"/>
    </source>
</evidence>
<evidence type="ECO:0000256" key="4">
    <source>
        <dbReference type="ARBA" id="ARBA00022692"/>
    </source>
</evidence>
<feature type="non-terminal residue" evidence="12">
    <location>
        <position position="1"/>
    </location>
</feature>
<keyword evidence="5 11" id="KW-0732">Signal</keyword>
<accession>A0A5C3PK32</accession>
<dbReference type="PANTHER" id="PTHR28012:SF1">
    <property type="entry name" value="NUCLEAR FUSION PROTEIN KAR5"/>
    <property type="match status" value="1"/>
</dbReference>
<dbReference type="GO" id="GO:0048288">
    <property type="term" value="P:nuclear membrane fusion involved in karyogamy"/>
    <property type="evidence" value="ECO:0007669"/>
    <property type="project" value="UniProtKB-UniRule"/>
</dbReference>
<feature type="non-terminal residue" evidence="12">
    <location>
        <position position="151"/>
    </location>
</feature>
<keyword evidence="4" id="KW-0812">Transmembrane</keyword>
<keyword evidence="10 11" id="KW-0539">Nucleus</keyword>
<dbReference type="EMBL" id="ML211061">
    <property type="protein sequence ID" value="TFK89906.1"/>
    <property type="molecule type" value="Genomic_DNA"/>
</dbReference>
<sequence length="151" mass="16992">SLNAYANKPDCFRRAVGVVQTRCGELETNESERVKAALSMTLCEIATAEDHSPPLECAHFQAGVADQRDASPGKCVSALSRSAQYWSSYSGYLREVSQLCFAFHRWNDIADTAREVHKNATVETITMLRWMSDREKRMQASWDESNAVLRV</sequence>
<dbReference type="AlphaFoldDB" id="A0A5C3PK32"/>
<evidence type="ECO:0000313" key="13">
    <source>
        <dbReference type="Proteomes" id="UP000308197"/>
    </source>
</evidence>
<evidence type="ECO:0000256" key="2">
    <source>
        <dbReference type="ARBA" id="ARBA00010473"/>
    </source>
</evidence>
<evidence type="ECO:0000256" key="7">
    <source>
        <dbReference type="ARBA" id="ARBA00022989"/>
    </source>
</evidence>
<evidence type="ECO:0000256" key="6">
    <source>
        <dbReference type="ARBA" id="ARBA00022824"/>
    </source>
</evidence>
<evidence type="ECO:0000256" key="9">
    <source>
        <dbReference type="ARBA" id="ARBA00023180"/>
    </source>
</evidence>
<dbReference type="PANTHER" id="PTHR28012">
    <property type="entry name" value="NUCLEAR FUSION PROTEIN KAR5"/>
    <property type="match status" value="1"/>
</dbReference>
<keyword evidence="9" id="KW-0325">Glycoprotein</keyword>
<gene>
    <name evidence="12" type="ORF">K466DRAFT_465776</name>
</gene>
<dbReference type="InParanoid" id="A0A5C3PK32"/>
<name>A0A5C3PK32_9APHY</name>
<evidence type="ECO:0000256" key="5">
    <source>
        <dbReference type="ARBA" id="ARBA00022729"/>
    </source>
</evidence>
<reference evidence="12 13" key="1">
    <citation type="journal article" date="2019" name="Nat. Ecol. Evol.">
        <title>Megaphylogeny resolves global patterns of mushroom evolution.</title>
        <authorList>
            <person name="Varga T."/>
            <person name="Krizsan K."/>
            <person name="Foldi C."/>
            <person name="Dima B."/>
            <person name="Sanchez-Garcia M."/>
            <person name="Sanchez-Ramirez S."/>
            <person name="Szollosi G.J."/>
            <person name="Szarkandi J.G."/>
            <person name="Papp V."/>
            <person name="Albert L."/>
            <person name="Andreopoulos W."/>
            <person name="Angelini C."/>
            <person name="Antonin V."/>
            <person name="Barry K.W."/>
            <person name="Bougher N.L."/>
            <person name="Buchanan P."/>
            <person name="Buyck B."/>
            <person name="Bense V."/>
            <person name="Catcheside P."/>
            <person name="Chovatia M."/>
            <person name="Cooper J."/>
            <person name="Damon W."/>
            <person name="Desjardin D."/>
            <person name="Finy P."/>
            <person name="Geml J."/>
            <person name="Haridas S."/>
            <person name="Hughes K."/>
            <person name="Justo A."/>
            <person name="Karasinski D."/>
            <person name="Kautmanova I."/>
            <person name="Kiss B."/>
            <person name="Kocsube S."/>
            <person name="Kotiranta H."/>
            <person name="LaButti K.M."/>
            <person name="Lechner B.E."/>
            <person name="Liimatainen K."/>
            <person name="Lipzen A."/>
            <person name="Lukacs Z."/>
            <person name="Mihaltcheva S."/>
            <person name="Morgado L.N."/>
            <person name="Niskanen T."/>
            <person name="Noordeloos M.E."/>
            <person name="Ohm R.A."/>
            <person name="Ortiz-Santana B."/>
            <person name="Ovrebo C."/>
            <person name="Racz N."/>
            <person name="Riley R."/>
            <person name="Savchenko A."/>
            <person name="Shiryaev A."/>
            <person name="Soop K."/>
            <person name="Spirin V."/>
            <person name="Szebenyi C."/>
            <person name="Tomsovsky M."/>
            <person name="Tulloss R.E."/>
            <person name="Uehling J."/>
            <person name="Grigoriev I.V."/>
            <person name="Vagvolgyi C."/>
            <person name="Papp T."/>
            <person name="Martin F.M."/>
            <person name="Miettinen O."/>
            <person name="Hibbett D.S."/>
            <person name="Nagy L.G."/>
        </authorList>
    </citation>
    <scope>NUCLEOTIDE SEQUENCE [LARGE SCALE GENOMIC DNA]</scope>
    <source>
        <strain evidence="12 13">HHB13444</strain>
    </source>
</reference>
<keyword evidence="3 11" id="KW-0415">Karyogamy</keyword>
<comment type="subcellular location">
    <subcellularLocation>
        <location evidence="11">Endoplasmic reticulum membrane</location>
    </subcellularLocation>
    <subcellularLocation>
        <location evidence="11">Nucleus membrane</location>
    </subcellularLocation>
</comment>
<keyword evidence="13" id="KW-1185">Reference proteome</keyword>
<comment type="similarity">
    <text evidence="2 11">Belongs to the KAR5 family.</text>
</comment>
<dbReference type="Pfam" id="PF04163">
    <property type="entry name" value="Tht1"/>
    <property type="match status" value="1"/>
</dbReference>
<keyword evidence="8" id="KW-0472">Membrane</keyword>